<dbReference type="InParanoid" id="A7TLW9"/>
<evidence type="ECO:0000256" key="5">
    <source>
        <dbReference type="ARBA" id="ARBA00023136"/>
    </source>
</evidence>
<dbReference type="PANTHER" id="PTHR23502">
    <property type="entry name" value="MAJOR FACILITATOR SUPERFAMILY"/>
    <property type="match status" value="1"/>
</dbReference>
<dbReference type="PANTHER" id="PTHR23502:SF51">
    <property type="entry name" value="QUINIDINE RESISTANCE PROTEIN 1-RELATED"/>
    <property type="match status" value="1"/>
</dbReference>
<feature type="transmembrane region" description="Helical" evidence="7">
    <location>
        <begin position="137"/>
        <end position="156"/>
    </location>
</feature>
<dbReference type="InterPro" id="IPR005829">
    <property type="entry name" value="Sugar_transporter_CS"/>
</dbReference>
<evidence type="ECO:0000256" key="1">
    <source>
        <dbReference type="ARBA" id="ARBA00004141"/>
    </source>
</evidence>
<keyword evidence="2" id="KW-0813">Transport</keyword>
<proteinExistence type="inferred from homology"/>
<keyword evidence="4 7" id="KW-1133">Transmembrane helix</keyword>
<feature type="transmembrane region" description="Helical" evidence="7">
    <location>
        <begin position="192"/>
        <end position="214"/>
    </location>
</feature>
<comment type="similarity">
    <text evidence="6">Belongs to the major facilitator superfamily. CAR1 family.</text>
</comment>
<dbReference type="SUPFAM" id="SSF103473">
    <property type="entry name" value="MFS general substrate transporter"/>
    <property type="match status" value="1"/>
</dbReference>
<feature type="transmembrane region" description="Helical" evidence="7">
    <location>
        <begin position="101"/>
        <end position="121"/>
    </location>
</feature>
<dbReference type="OMA" id="NWNYRRR"/>
<dbReference type="HOGENOM" id="CLU_008455_8_4_1"/>
<dbReference type="GeneID" id="5544873"/>
<evidence type="ECO:0000256" key="4">
    <source>
        <dbReference type="ARBA" id="ARBA00022989"/>
    </source>
</evidence>
<protein>
    <recommendedName>
        <fullName evidence="8">Major facilitator superfamily (MFS) profile domain-containing protein</fullName>
    </recommendedName>
</protein>
<feature type="transmembrane region" description="Helical" evidence="7">
    <location>
        <begin position="474"/>
        <end position="496"/>
    </location>
</feature>
<dbReference type="KEGG" id="vpo:Kpol_1003p11"/>
<accession>A7TLW9</accession>
<dbReference type="InterPro" id="IPR036259">
    <property type="entry name" value="MFS_trans_sf"/>
</dbReference>
<keyword evidence="3 7" id="KW-0812">Transmembrane</keyword>
<dbReference type="Pfam" id="PF07690">
    <property type="entry name" value="MFS_1"/>
    <property type="match status" value="1"/>
</dbReference>
<dbReference type="GO" id="GO:0022857">
    <property type="term" value="F:transmembrane transporter activity"/>
    <property type="evidence" value="ECO:0007669"/>
    <property type="project" value="InterPro"/>
</dbReference>
<feature type="transmembrane region" description="Helical" evidence="7">
    <location>
        <begin position="168"/>
        <end position="186"/>
    </location>
</feature>
<feature type="transmembrane region" description="Helical" evidence="7">
    <location>
        <begin position="226"/>
        <end position="245"/>
    </location>
</feature>
<evidence type="ECO:0000256" key="6">
    <source>
        <dbReference type="ARBA" id="ARBA00038347"/>
    </source>
</evidence>
<dbReference type="InterPro" id="IPR020846">
    <property type="entry name" value="MFS_dom"/>
</dbReference>
<evidence type="ECO:0000256" key="2">
    <source>
        <dbReference type="ARBA" id="ARBA00022448"/>
    </source>
</evidence>
<feature type="domain" description="Major facilitator superfamily (MFS) profile" evidence="8">
    <location>
        <begin position="102"/>
        <end position="566"/>
    </location>
</feature>
<sequence length="581" mass="64055">MSDDNKSSLANLDYHMDQSDYPIKKNLSSTDLADYGVIDKSSIISKENDLHTADRDNYDDDDDDDDIIDSLHIMKTQSVKLGPNTTDSPPYSRFGRTEKSLLIIQCAFTGFFSSVAGAIYYPVLTVIEKKFNITEELVNITVVVYFIFQGLAPSFMGGLADSLGRRPVVLFSILVYCCACIGLALSQNYTQIVVLRCLQAAGISPVIAINSGICGDITTRAERGAYVGYVSGFIVIGSAFGALIGAGLSSTWGWRSIFWFLTIGSGICLMISIIVLPETKRTLVGNGSIRPRPYVNRAPILSLPYLKNKLHLDNPEYETLEPKSPLNLFAPFKVLKVPEIAILLIVSGLQFSMWTTHQTALSTVLSKDYGLSVAKIGLCFLPAGVCTLISVISCGRYLNWSYKKKYARYKIWLEERKKELLEEYKDPEKVHDIINNNHYYTFNICKARLQPAFVTLLISSCGFCAYGWCIKSKAPLAAVLVTSGIASLFSNCILTMSTTLCVDLFPSIASTATGCLNLTRCLLSALFIGVLSRMEQSMTYGGVFTFMAGITGLSSFLLLIPVRNGKKLSYLRTKQEALLRN</sequence>
<dbReference type="RefSeq" id="XP_001644564.1">
    <property type="nucleotide sequence ID" value="XM_001644514.1"/>
</dbReference>
<evidence type="ECO:0000256" key="7">
    <source>
        <dbReference type="SAM" id="Phobius"/>
    </source>
</evidence>
<dbReference type="FunCoup" id="A7TLW9">
    <property type="interactions" value="60"/>
</dbReference>
<organism evidence="10">
    <name type="scientific">Vanderwaltozyma polyspora (strain ATCC 22028 / DSM 70294 / BCRC 21397 / CBS 2163 / NBRC 10782 / NRRL Y-8283 / UCD 57-17)</name>
    <name type="common">Kluyveromyces polysporus</name>
    <dbReference type="NCBI Taxonomy" id="436907"/>
    <lineage>
        <taxon>Eukaryota</taxon>
        <taxon>Fungi</taxon>
        <taxon>Dikarya</taxon>
        <taxon>Ascomycota</taxon>
        <taxon>Saccharomycotina</taxon>
        <taxon>Saccharomycetes</taxon>
        <taxon>Saccharomycetales</taxon>
        <taxon>Saccharomycetaceae</taxon>
        <taxon>Vanderwaltozyma</taxon>
    </lineage>
</organism>
<keyword evidence="10" id="KW-1185">Reference proteome</keyword>
<feature type="transmembrane region" description="Helical" evidence="7">
    <location>
        <begin position="257"/>
        <end position="276"/>
    </location>
</feature>
<comment type="subcellular location">
    <subcellularLocation>
        <location evidence="1">Membrane</location>
        <topology evidence="1">Multi-pass membrane protein</topology>
    </subcellularLocation>
</comment>
<dbReference type="GO" id="GO:0005886">
    <property type="term" value="C:plasma membrane"/>
    <property type="evidence" value="ECO:0007669"/>
    <property type="project" value="TreeGrafter"/>
</dbReference>
<evidence type="ECO:0000259" key="8">
    <source>
        <dbReference type="PROSITE" id="PS50850"/>
    </source>
</evidence>
<name>A7TLW9_VANPO</name>
<dbReference type="GO" id="GO:0140115">
    <property type="term" value="P:export across plasma membrane"/>
    <property type="evidence" value="ECO:0007669"/>
    <property type="project" value="UniProtKB-ARBA"/>
</dbReference>
<feature type="transmembrane region" description="Helical" evidence="7">
    <location>
        <begin position="449"/>
        <end position="468"/>
    </location>
</feature>
<dbReference type="InterPro" id="IPR011701">
    <property type="entry name" value="MFS"/>
</dbReference>
<dbReference type="PROSITE" id="PS50850">
    <property type="entry name" value="MFS"/>
    <property type="match status" value="1"/>
</dbReference>
<dbReference type="CDD" id="cd17323">
    <property type="entry name" value="MFS_Tpo1_MDR_like"/>
    <property type="match status" value="1"/>
</dbReference>
<reference evidence="9 10" key="1">
    <citation type="journal article" date="2007" name="Proc. Natl. Acad. Sci. U.S.A.">
        <title>Independent sorting-out of thousands of duplicated gene pairs in two yeast species descended from a whole-genome duplication.</title>
        <authorList>
            <person name="Scannell D.R."/>
            <person name="Frank A.C."/>
            <person name="Conant G.C."/>
            <person name="Byrne K.P."/>
            <person name="Woolfit M."/>
            <person name="Wolfe K.H."/>
        </authorList>
    </citation>
    <scope>NUCLEOTIDE SEQUENCE [LARGE SCALE GENOMIC DNA]</scope>
    <source>
        <strain evidence="10">ATCC 22028 / DSM 70294 / BCRC 21397 / CBS 2163 / NBRC 10782 / NRRL Y-8283 / UCD 57-17</strain>
    </source>
</reference>
<dbReference type="eggNOG" id="KOG0255">
    <property type="taxonomic scope" value="Eukaryota"/>
</dbReference>
<gene>
    <name evidence="9" type="ORF">Kpol_1003p11</name>
</gene>
<feature type="transmembrane region" description="Helical" evidence="7">
    <location>
        <begin position="334"/>
        <end position="353"/>
    </location>
</feature>
<evidence type="ECO:0000256" key="3">
    <source>
        <dbReference type="ARBA" id="ARBA00022692"/>
    </source>
</evidence>
<dbReference type="GO" id="GO:0042908">
    <property type="term" value="P:xenobiotic transport"/>
    <property type="evidence" value="ECO:0007669"/>
    <property type="project" value="UniProtKB-ARBA"/>
</dbReference>
<dbReference type="Gene3D" id="1.20.1250.20">
    <property type="entry name" value="MFS general substrate transporter like domains"/>
    <property type="match status" value="1"/>
</dbReference>
<feature type="transmembrane region" description="Helical" evidence="7">
    <location>
        <begin position="508"/>
        <end position="531"/>
    </location>
</feature>
<dbReference type="AlphaFoldDB" id="A7TLW9"/>
<feature type="transmembrane region" description="Helical" evidence="7">
    <location>
        <begin position="373"/>
        <end position="398"/>
    </location>
</feature>
<dbReference type="EMBL" id="DS480418">
    <property type="protein sequence ID" value="EDO16706.1"/>
    <property type="molecule type" value="Genomic_DNA"/>
</dbReference>
<dbReference type="PROSITE" id="PS00216">
    <property type="entry name" value="SUGAR_TRANSPORT_1"/>
    <property type="match status" value="1"/>
</dbReference>
<dbReference type="Proteomes" id="UP000000267">
    <property type="component" value="Unassembled WGS sequence"/>
</dbReference>
<feature type="transmembrane region" description="Helical" evidence="7">
    <location>
        <begin position="543"/>
        <end position="562"/>
    </location>
</feature>
<evidence type="ECO:0000313" key="10">
    <source>
        <dbReference type="Proteomes" id="UP000000267"/>
    </source>
</evidence>
<evidence type="ECO:0000313" key="9">
    <source>
        <dbReference type="EMBL" id="EDO16706.1"/>
    </source>
</evidence>
<dbReference type="OrthoDB" id="440553at2759"/>
<keyword evidence="5 7" id="KW-0472">Membrane</keyword>
<dbReference type="PhylomeDB" id="A7TLW9"/>